<dbReference type="STRING" id="535722.E4UZY5"/>
<keyword evidence="8" id="KW-1185">Reference proteome</keyword>
<comment type="subcellular location">
    <subcellularLocation>
        <location evidence="1">Mitochondrion</location>
    </subcellularLocation>
</comment>
<dbReference type="PANTHER" id="PTHR21013">
    <property type="entry name" value="ATP SYNTHASE MITOCHONDRIAL F1 COMPLEX ASSEMBLY FACTOR 2/ATP12 PROTEIN, MITOCHONDRIAL PRECURSOR"/>
    <property type="match status" value="1"/>
</dbReference>
<dbReference type="GeneID" id="10026627"/>
<evidence type="ECO:0000256" key="6">
    <source>
        <dbReference type="SAM" id="MobiDB-lite"/>
    </source>
</evidence>
<dbReference type="InterPro" id="IPR042272">
    <property type="entry name" value="ATP12_ATP_synth-F1-assembly_N"/>
</dbReference>
<dbReference type="InterPro" id="IPR011419">
    <property type="entry name" value="ATP12_ATP_synth-F1-assembly"/>
</dbReference>
<dbReference type="PANTHER" id="PTHR21013:SF10">
    <property type="entry name" value="ATP SYNTHASE MITOCHONDRIAL F1 COMPLEX ASSEMBLY FACTOR 2"/>
    <property type="match status" value="1"/>
</dbReference>
<feature type="region of interest" description="Disordered" evidence="6">
    <location>
        <begin position="43"/>
        <end position="62"/>
    </location>
</feature>
<dbReference type="Proteomes" id="UP000002669">
    <property type="component" value="Unassembled WGS sequence"/>
</dbReference>
<evidence type="ECO:0000256" key="4">
    <source>
        <dbReference type="ARBA" id="ARBA00023128"/>
    </source>
</evidence>
<accession>E4UZY5</accession>
<dbReference type="EMBL" id="DS989826">
    <property type="protein sequence ID" value="EFR02922.1"/>
    <property type="molecule type" value="Genomic_DNA"/>
</dbReference>
<gene>
    <name evidence="7" type="ORF">MGYG_09102</name>
</gene>
<keyword evidence="5" id="KW-0143">Chaperone</keyword>
<dbReference type="OrthoDB" id="5322896at2759"/>
<dbReference type="FunCoup" id="E4UZY5">
    <property type="interactions" value="669"/>
</dbReference>
<organism evidence="8">
    <name type="scientific">Arthroderma gypseum (strain ATCC MYA-4604 / CBS 118893)</name>
    <name type="common">Microsporum gypseum</name>
    <dbReference type="NCBI Taxonomy" id="535722"/>
    <lineage>
        <taxon>Eukaryota</taxon>
        <taxon>Fungi</taxon>
        <taxon>Dikarya</taxon>
        <taxon>Ascomycota</taxon>
        <taxon>Pezizomycotina</taxon>
        <taxon>Eurotiomycetes</taxon>
        <taxon>Eurotiomycetidae</taxon>
        <taxon>Onygenales</taxon>
        <taxon>Arthrodermataceae</taxon>
        <taxon>Nannizzia</taxon>
    </lineage>
</organism>
<proteinExistence type="inferred from homology"/>
<name>E4UZY5_ARTGP</name>
<keyword evidence="3" id="KW-0809">Transit peptide</keyword>
<evidence type="ECO:0000256" key="5">
    <source>
        <dbReference type="ARBA" id="ARBA00023186"/>
    </source>
</evidence>
<evidence type="ECO:0000256" key="1">
    <source>
        <dbReference type="ARBA" id="ARBA00004173"/>
    </source>
</evidence>
<dbReference type="GO" id="GO:0033615">
    <property type="term" value="P:mitochondrial proton-transporting ATP synthase complex assembly"/>
    <property type="evidence" value="ECO:0007669"/>
    <property type="project" value="TreeGrafter"/>
</dbReference>
<sequence length="362" mass="40466">MKAFQRAIPALRHFHLSQNLQHQQGLHRYARLVHSSTTKAAVAHPVNASGPPPKPPASTASPLRKRFWKDVHVKEAAGRHPTDVLFLSSLIDINMCFTLIGGHQIYLDSRPVRTPEKNILTVPSSKPHLAHAIALEWDLLKTAQHATKYHLIPMTSITGRAEDIAAEDAKGVTTIRDDITRVMLRYLETDTLLSWAPEREPDYVGRSEEKRETLREKQIKAAEPIISALVSAVWPGVELKPTLDANSIMPLPQPQQTIDFIRGWLSSLSPYDLAGVERAGIATKSLLVGTRVVIEWSENFRHIRPNGASRTFGIEEAAYASSLEVRWQIENWGEVEDTHDVEREDLRRQLGSVILLVSGCPA</sequence>
<dbReference type="Gene3D" id="1.10.3580.10">
    <property type="entry name" value="ATP12 ATPase"/>
    <property type="match status" value="1"/>
</dbReference>
<dbReference type="OMA" id="QGWVMGL"/>
<evidence type="ECO:0000256" key="3">
    <source>
        <dbReference type="ARBA" id="ARBA00022946"/>
    </source>
</evidence>
<reference evidence="8" key="1">
    <citation type="journal article" date="2012" name="MBio">
        <title>Comparative genome analysis of Trichophyton rubrum and related dermatophytes reveals candidate genes involved in infection.</title>
        <authorList>
            <person name="Martinez D.A."/>
            <person name="Oliver B.G."/>
            <person name="Graeser Y."/>
            <person name="Goldberg J.M."/>
            <person name="Li W."/>
            <person name="Martinez-Rossi N.M."/>
            <person name="Monod M."/>
            <person name="Shelest E."/>
            <person name="Barton R.C."/>
            <person name="Birch E."/>
            <person name="Brakhage A.A."/>
            <person name="Chen Z."/>
            <person name="Gurr S.J."/>
            <person name="Heiman D."/>
            <person name="Heitman J."/>
            <person name="Kosti I."/>
            <person name="Rossi A."/>
            <person name="Saif S."/>
            <person name="Samalova M."/>
            <person name="Saunders C.W."/>
            <person name="Shea T."/>
            <person name="Summerbell R.C."/>
            <person name="Xu J."/>
            <person name="Young S."/>
            <person name="Zeng Q."/>
            <person name="Birren B.W."/>
            <person name="Cuomo C.A."/>
            <person name="White T.C."/>
        </authorList>
    </citation>
    <scope>NUCLEOTIDE SEQUENCE [LARGE SCALE GENOMIC DNA]</scope>
    <source>
        <strain evidence="8">ATCC MYA-4604 / CBS 118893</strain>
    </source>
</reference>
<evidence type="ECO:0000313" key="8">
    <source>
        <dbReference type="Proteomes" id="UP000002669"/>
    </source>
</evidence>
<keyword evidence="4" id="KW-0496">Mitochondrion</keyword>
<dbReference type="InterPro" id="IPR023335">
    <property type="entry name" value="ATP12_ortho_dom_sf"/>
</dbReference>
<dbReference type="HOGENOM" id="CLU_047893_1_1_1"/>
<comment type="similarity">
    <text evidence="2">Belongs to the ATP12 family.</text>
</comment>
<dbReference type="InParanoid" id="E4UZY5"/>
<dbReference type="AlphaFoldDB" id="E4UZY5"/>
<dbReference type="Gene3D" id="3.30.2180.10">
    <property type="entry name" value="ATP12-like"/>
    <property type="match status" value="1"/>
</dbReference>
<evidence type="ECO:0008006" key="9">
    <source>
        <dbReference type="Google" id="ProtNLM"/>
    </source>
</evidence>
<evidence type="ECO:0000256" key="2">
    <source>
        <dbReference type="ARBA" id="ARBA00008231"/>
    </source>
</evidence>
<dbReference type="RefSeq" id="XP_003171376.1">
    <property type="nucleotide sequence ID" value="XM_003171328.1"/>
</dbReference>
<dbReference type="Pfam" id="PF07542">
    <property type="entry name" value="ATP12"/>
    <property type="match status" value="1"/>
</dbReference>
<dbReference type="VEuPathDB" id="FungiDB:MGYG_09102"/>
<dbReference type="GO" id="GO:0005739">
    <property type="term" value="C:mitochondrion"/>
    <property type="evidence" value="ECO:0007669"/>
    <property type="project" value="UniProtKB-SubCell"/>
</dbReference>
<evidence type="ECO:0000313" key="7">
    <source>
        <dbReference type="EMBL" id="EFR02922.1"/>
    </source>
</evidence>
<dbReference type="SUPFAM" id="SSF160909">
    <property type="entry name" value="ATP12-like"/>
    <property type="match status" value="1"/>
</dbReference>
<protein>
    <recommendedName>
        <fullName evidence="9">ATP synthase mitochondrial F1 complex assembly factor 2</fullName>
    </recommendedName>
</protein>
<dbReference type="eggNOG" id="KOG3015">
    <property type="taxonomic scope" value="Eukaryota"/>
</dbReference>